<evidence type="ECO:0000313" key="2">
    <source>
        <dbReference type="EMBL" id="CAA9537517.1"/>
    </source>
</evidence>
<gene>
    <name evidence="2" type="ORF">AVDCRST_MAG79-1520</name>
</gene>
<evidence type="ECO:0008006" key="3">
    <source>
        <dbReference type="Google" id="ProtNLM"/>
    </source>
</evidence>
<dbReference type="AlphaFoldDB" id="A0A6J4U0H1"/>
<feature type="signal peptide" evidence="1">
    <location>
        <begin position="1"/>
        <end position="24"/>
    </location>
</feature>
<evidence type="ECO:0000256" key="1">
    <source>
        <dbReference type="SAM" id="SignalP"/>
    </source>
</evidence>
<feature type="chain" id="PRO_5039202398" description="Lipoprotein" evidence="1">
    <location>
        <begin position="25"/>
        <end position="230"/>
    </location>
</feature>
<reference evidence="2" key="1">
    <citation type="submission" date="2020-02" db="EMBL/GenBank/DDBJ databases">
        <authorList>
            <person name="Meier V. D."/>
        </authorList>
    </citation>
    <scope>NUCLEOTIDE SEQUENCE</scope>
    <source>
        <strain evidence="2">AVDCRST_MAG79</strain>
    </source>
</reference>
<dbReference type="PROSITE" id="PS51257">
    <property type="entry name" value="PROKAR_LIPOPROTEIN"/>
    <property type="match status" value="1"/>
</dbReference>
<sequence>MQRFDVRRLSLYAVLALLTVGVAACGSEDEGATTASAGAATTEATTAEATTMDETAMETTMTETGETAAAAGEELTLTGEDTTLVLDTSTATVLTGLGVKVAPIGPATSANGGIAFPITGGSVASDTLAGTIEHSGGLRFSAGGTNVDVTDFVVDTTAGSLTATAGDAQLPLLGLDLTGLERSMEGDTIVASGIKATLAEEAATALNTAFKVDAFQAGLPIGTVTVRATA</sequence>
<proteinExistence type="predicted"/>
<keyword evidence="1" id="KW-0732">Signal</keyword>
<accession>A0A6J4U0H1</accession>
<dbReference type="EMBL" id="CADCWC010000232">
    <property type="protein sequence ID" value="CAA9537517.1"/>
    <property type="molecule type" value="Genomic_DNA"/>
</dbReference>
<organism evidence="2">
    <name type="scientific">uncultured Thermoleophilia bacterium</name>
    <dbReference type="NCBI Taxonomy" id="1497501"/>
    <lineage>
        <taxon>Bacteria</taxon>
        <taxon>Bacillati</taxon>
        <taxon>Actinomycetota</taxon>
        <taxon>Thermoleophilia</taxon>
        <taxon>environmental samples</taxon>
    </lineage>
</organism>
<name>A0A6J4U0H1_9ACTN</name>
<protein>
    <recommendedName>
        <fullName evidence="3">Lipoprotein</fullName>
    </recommendedName>
</protein>